<dbReference type="PROSITE" id="PS51192">
    <property type="entry name" value="HELICASE_ATP_BIND_1"/>
    <property type="match status" value="1"/>
</dbReference>
<dbReference type="Proteomes" id="UP000004259">
    <property type="component" value="Unassembled WGS sequence"/>
</dbReference>
<dbReference type="GO" id="GO:0016787">
    <property type="term" value="F:hydrolase activity"/>
    <property type="evidence" value="ECO:0007669"/>
    <property type="project" value="UniProtKB-KW"/>
</dbReference>
<protein>
    <submittedName>
        <fullName evidence="13">CRISPR-associated endonuclease Cas3-HD</fullName>
        <ecNumber evidence="13">3.1.-.-</ecNumber>
    </submittedName>
</protein>
<feature type="domain" description="Helicase C-terminal" evidence="11">
    <location>
        <begin position="458"/>
        <end position="619"/>
    </location>
</feature>
<keyword evidence="6 13" id="KW-0378">Hydrolase</keyword>
<dbReference type="PROSITE" id="PS51643">
    <property type="entry name" value="HD_CAS3"/>
    <property type="match status" value="1"/>
</dbReference>
<evidence type="ECO:0000256" key="3">
    <source>
        <dbReference type="ARBA" id="ARBA00022722"/>
    </source>
</evidence>
<keyword evidence="3" id="KW-0540">Nuclease</keyword>
<dbReference type="STRING" id="246199.CUS_4573"/>
<evidence type="ECO:0000256" key="9">
    <source>
        <dbReference type="ARBA" id="ARBA00023118"/>
    </source>
</evidence>
<dbReference type="CDD" id="cd09641">
    <property type="entry name" value="Cas3''_I"/>
    <property type="match status" value="1"/>
</dbReference>
<dbReference type="Pfam" id="PF04851">
    <property type="entry name" value="ResIII"/>
    <property type="match status" value="1"/>
</dbReference>
<dbReference type="EC" id="3.1.-.-" evidence="13"/>
<keyword evidence="8" id="KW-0067">ATP-binding</keyword>
<dbReference type="EMBL" id="ADKM02000072">
    <property type="protein sequence ID" value="EGC03297.1"/>
    <property type="molecule type" value="Genomic_DNA"/>
</dbReference>
<dbReference type="InterPro" id="IPR006483">
    <property type="entry name" value="CRISPR-assoc_Cas3_HD"/>
</dbReference>
<dbReference type="Pfam" id="PF01966">
    <property type="entry name" value="HD"/>
    <property type="match status" value="1"/>
</dbReference>
<evidence type="ECO:0000256" key="8">
    <source>
        <dbReference type="ARBA" id="ARBA00022840"/>
    </source>
</evidence>
<evidence type="ECO:0000259" key="11">
    <source>
        <dbReference type="PROSITE" id="PS51194"/>
    </source>
</evidence>
<dbReference type="GO" id="GO:0005524">
    <property type="term" value="F:ATP binding"/>
    <property type="evidence" value="ECO:0007669"/>
    <property type="project" value="UniProtKB-KW"/>
</dbReference>
<dbReference type="PROSITE" id="PS51194">
    <property type="entry name" value="HELICASE_CTER"/>
    <property type="match status" value="1"/>
</dbReference>
<dbReference type="InterPro" id="IPR006935">
    <property type="entry name" value="Helicase/UvrB_N"/>
</dbReference>
<evidence type="ECO:0000256" key="7">
    <source>
        <dbReference type="ARBA" id="ARBA00022806"/>
    </source>
</evidence>
<dbReference type="InterPro" id="IPR014001">
    <property type="entry name" value="Helicase_ATP-bd"/>
</dbReference>
<dbReference type="SMART" id="SM00487">
    <property type="entry name" value="DEXDc"/>
    <property type="match status" value="1"/>
</dbReference>
<comment type="similarity">
    <text evidence="1">In the N-terminal section; belongs to the CRISPR-associated nuclease Cas3-HD family.</text>
</comment>
<keyword evidence="5" id="KW-0547">Nucleotide-binding</keyword>
<reference evidence="13 14" key="1">
    <citation type="submission" date="2011-02" db="EMBL/GenBank/DDBJ databases">
        <authorList>
            <person name="Nelson K.E."/>
            <person name="Sutton G."/>
            <person name="Torralba M."/>
            <person name="Durkin S."/>
            <person name="Harkins D."/>
            <person name="Montgomery R."/>
            <person name="Ziemer C."/>
            <person name="Klaassens E."/>
            <person name="Ocuiv P."/>
            <person name="Morrison M."/>
        </authorList>
    </citation>
    <scope>NUCLEOTIDE SEQUENCE [LARGE SCALE GENOMIC DNA]</scope>
    <source>
        <strain evidence="13 14">8</strain>
    </source>
</reference>
<comment type="caution">
    <text evidence="13">The sequence shown here is derived from an EMBL/GenBank/DDBJ whole genome shotgun (WGS) entry which is preliminary data.</text>
</comment>
<dbReference type="InterPro" id="IPR054712">
    <property type="entry name" value="Cas3-like_dom"/>
</dbReference>
<dbReference type="InterPro" id="IPR001650">
    <property type="entry name" value="Helicase_C-like"/>
</dbReference>
<dbReference type="NCBIfam" id="TIGR01587">
    <property type="entry name" value="cas3_core"/>
    <property type="match status" value="1"/>
</dbReference>
<dbReference type="OrthoDB" id="9810236at2"/>
<dbReference type="Gene3D" id="3.40.50.300">
    <property type="entry name" value="P-loop containing nucleotide triphosphate hydrolases"/>
    <property type="match status" value="2"/>
</dbReference>
<keyword evidence="7" id="KW-0347">Helicase</keyword>
<dbReference type="InterPro" id="IPR006674">
    <property type="entry name" value="HD_domain"/>
</dbReference>
<dbReference type="GO" id="GO:0046872">
    <property type="term" value="F:metal ion binding"/>
    <property type="evidence" value="ECO:0007669"/>
    <property type="project" value="UniProtKB-KW"/>
</dbReference>
<evidence type="ECO:0000256" key="5">
    <source>
        <dbReference type="ARBA" id="ARBA00022741"/>
    </source>
</evidence>
<dbReference type="AlphaFoldDB" id="E9SBQ1"/>
<accession>E9SBQ1</accession>
<dbReference type="SUPFAM" id="SSF52540">
    <property type="entry name" value="P-loop containing nucleoside triphosphate hydrolases"/>
    <property type="match status" value="1"/>
</dbReference>
<keyword evidence="13" id="KW-0255">Endonuclease</keyword>
<dbReference type="SUPFAM" id="SSF109604">
    <property type="entry name" value="HD-domain/PDEase-like"/>
    <property type="match status" value="1"/>
</dbReference>
<dbReference type="CDD" id="cd17930">
    <property type="entry name" value="DEXHc_cas3"/>
    <property type="match status" value="1"/>
</dbReference>
<dbReference type="GO" id="GO:0004519">
    <property type="term" value="F:endonuclease activity"/>
    <property type="evidence" value="ECO:0007669"/>
    <property type="project" value="UniProtKB-KW"/>
</dbReference>
<feature type="domain" description="Helicase ATP-binding" evidence="10">
    <location>
        <begin position="249"/>
        <end position="432"/>
    </location>
</feature>
<dbReference type="NCBIfam" id="TIGR01596">
    <property type="entry name" value="cas3_HD"/>
    <property type="match status" value="1"/>
</dbReference>
<dbReference type="GO" id="GO:0051607">
    <property type="term" value="P:defense response to virus"/>
    <property type="evidence" value="ECO:0007669"/>
    <property type="project" value="UniProtKB-KW"/>
</dbReference>
<dbReference type="InterPro" id="IPR027417">
    <property type="entry name" value="P-loop_NTPase"/>
</dbReference>
<evidence type="ECO:0000256" key="6">
    <source>
        <dbReference type="ARBA" id="ARBA00022801"/>
    </source>
</evidence>
<dbReference type="GO" id="GO:0004386">
    <property type="term" value="F:helicase activity"/>
    <property type="evidence" value="ECO:0007669"/>
    <property type="project" value="UniProtKB-KW"/>
</dbReference>
<keyword evidence="9" id="KW-0051">Antiviral defense</keyword>
<name>E9SBQ1_RUMAL</name>
<evidence type="ECO:0000313" key="14">
    <source>
        <dbReference type="Proteomes" id="UP000004259"/>
    </source>
</evidence>
<evidence type="ECO:0000256" key="1">
    <source>
        <dbReference type="ARBA" id="ARBA00006847"/>
    </source>
</evidence>
<gene>
    <name evidence="13" type="ORF">CUS_4573</name>
</gene>
<keyword evidence="4" id="KW-0479">Metal-binding</keyword>
<proteinExistence type="inferred from homology"/>
<evidence type="ECO:0000259" key="10">
    <source>
        <dbReference type="PROSITE" id="PS51192"/>
    </source>
</evidence>
<dbReference type="eggNOG" id="COG1203">
    <property type="taxonomic scope" value="Bacteria"/>
</dbReference>
<dbReference type="RefSeq" id="WP_002849088.1">
    <property type="nucleotide sequence ID" value="NZ_ADKM02000072.1"/>
</dbReference>
<feature type="domain" description="HD Cas3-type" evidence="12">
    <location>
        <begin position="10"/>
        <end position="194"/>
    </location>
</feature>
<sequence>MPFTAHIRESDKAVQTVGEHCSAVAELAEKYLDKNDLGAVGRLTGLLHDAGKLNKEFDDYINGRSGASRGSIDHSFAGAKYLASLGGGDNRKRVAAVSMAHTIVSHHGLHDWLDGDCNDYFKARISKEDNYEEVLENMGEIVGDTDISALFEKAVRQWYAATNIIKPKNSTEFSFYIGMLERLIQSALIDADHTDTAAFCSGEAVSDEKDTASLWADMDSRMDEKLKAFEKKTDPISRQRRSISDRCAAFAENRVGACRLIVPTGGGKTLSSMRFAIKQCRKFGLERIFYIAPFMSILEQNSDVIKEIAGDDNILEHYSDFAADIEDENEYSEYQLRTQHWDEPVITTTMVQFLNTLFSEKSSSVKRMHRLSNAVIIIDEVQSVPLRCTNLFSLAVNFLTKVCGSTVVLCSATQPPFDKNERGLLPDDKFDMTGDYSEDFKVFRRTELKPALEKYGHDFDSAADFCEERFEENGDMLLVVNTKKQALEMYGRLKERLGERAYVIHLSTNMCPAHRKKRIGTLRRFLRRGLPVVCVTTQLIEAGVDISFSCVIRALAGLDNAAQAAGRCNRGGEKGRLCPVYIINFKDEKLGSLNEIKSAEEISDNIITYNKDADLLSVEVQRNYFRQLFAKHSQELDYPANGTTLLDLLSLNKVNWEAHSSADNRFISQAFKTAGELFAVIDSHTEDLLIPYNAKAQKLIDQLDREHTPKETAAYLRQAQRYSVSVYVGTKLSLIEAGALRTNINGLLVLNERFYSSEFGVTVEGAEMECLIF</sequence>
<dbReference type="GO" id="GO:0003677">
    <property type="term" value="F:DNA binding"/>
    <property type="evidence" value="ECO:0007669"/>
    <property type="project" value="InterPro"/>
</dbReference>
<dbReference type="Gene3D" id="1.10.3210.30">
    <property type="match status" value="1"/>
</dbReference>
<organism evidence="13 14">
    <name type="scientific">Ruminococcus albus 8</name>
    <dbReference type="NCBI Taxonomy" id="246199"/>
    <lineage>
        <taxon>Bacteria</taxon>
        <taxon>Bacillati</taxon>
        <taxon>Bacillota</taxon>
        <taxon>Clostridia</taxon>
        <taxon>Eubacteriales</taxon>
        <taxon>Oscillospiraceae</taxon>
        <taxon>Ruminococcus</taxon>
    </lineage>
</organism>
<dbReference type="InterPro" id="IPR038257">
    <property type="entry name" value="CRISPR-assoc_Cas3_HD_sf"/>
</dbReference>
<dbReference type="InterPro" id="IPR006474">
    <property type="entry name" value="Helicase_Cas3_CRISPR-ass_core"/>
</dbReference>
<evidence type="ECO:0000256" key="2">
    <source>
        <dbReference type="ARBA" id="ARBA00009046"/>
    </source>
</evidence>
<dbReference type="SMART" id="SM00490">
    <property type="entry name" value="HELICc"/>
    <property type="match status" value="1"/>
</dbReference>
<evidence type="ECO:0000256" key="4">
    <source>
        <dbReference type="ARBA" id="ARBA00022723"/>
    </source>
</evidence>
<evidence type="ECO:0000313" key="13">
    <source>
        <dbReference type="EMBL" id="EGC03297.1"/>
    </source>
</evidence>
<dbReference type="Pfam" id="PF22590">
    <property type="entry name" value="Cas3-like_C_2"/>
    <property type="match status" value="1"/>
</dbReference>
<evidence type="ECO:0000259" key="12">
    <source>
        <dbReference type="PROSITE" id="PS51643"/>
    </source>
</evidence>
<comment type="similarity">
    <text evidence="2">In the central section; belongs to the CRISPR-associated helicase Cas3 family.</text>
</comment>
<keyword evidence="14" id="KW-1185">Reference proteome</keyword>